<dbReference type="AlphaFoldDB" id="A0A6M0K208"/>
<name>A0A6M0K208_9GAMM</name>
<organism evidence="1 2">
    <name type="scientific">Thiorhodococcus minor</name>
    <dbReference type="NCBI Taxonomy" id="57489"/>
    <lineage>
        <taxon>Bacteria</taxon>
        <taxon>Pseudomonadati</taxon>
        <taxon>Pseudomonadota</taxon>
        <taxon>Gammaproteobacteria</taxon>
        <taxon>Chromatiales</taxon>
        <taxon>Chromatiaceae</taxon>
        <taxon>Thiorhodococcus</taxon>
    </lineage>
</organism>
<dbReference type="PROSITE" id="PS51257">
    <property type="entry name" value="PROKAR_LIPOPROTEIN"/>
    <property type="match status" value="1"/>
</dbReference>
<dbReference type="Pfam" id="PF11736">
    <property type="entry name" value="DUF3299"/>
    <property type="match status" value="1"/>
</dbReference>
<accession>A0A6M0K208</accession>
<dbReference type="Proteomes" id="UP000483379">
    <property type="component" value="Unassembled WGS sequence"/>
</dbReference>
<protein>
    <submittedName>
        <fullName evidence="1">DUF3299 domain-containing protein</fullName>
    </submittedName>
</protein>
<dbReference type="RefSeq" id="WP_164453882.1">
    <property type="nucleotide sequence ID" value="NZ_JAAIJQ010000050.1"/>
</dbReference>
<proteinExistence type="predicted"/>
<dbReference type="InterPro" id="IPR021727">
    <property type="entry name" value="DUF3299"/>
</dbReference>
<sequence>MSEICARRRLHPLWLWSMVVLLLAGCDARQPTEPFTDAEVINWDVLMPPDWSPESYLKQLEAEGIDALGDEDPRAIALLDQLKAEWAKAPLVDGIDGRRVRLPGFVVPVEWGEQEMPGFLLVPYFGACIHTPPPPASQTVYVVMPAGEPYQGGLFDTVWVTGTIHALTDRSAQCHGLKPPGSTPGGIRA</sequence>
<gene>
    <name evidence="1" type="ORF">G3446_16255</name>
</gene>
<evidence type="ECO:0000313" key="1">
    <source>
        <dbReference type="EMBL" id="NEV63419.1"/>
    </source>
</evidence>
<reference evidence="1 2" key="1">
    <citation type="submission" date="2020-02" db="EMBL/GenBank/DDBJ databases">
        <title>Genome sequences of Thiorhodococcus mannitoliphagus and Thiorhodococcus minor, purple sulfur photosynthetic bacteria in the gammaproteobacterial family, Chromatiaceae.</title>
        <authorList>
            <person name="Aviles F.A."/>
            <person name="Meyer T.E."/>
            <person name="Kyndt J.A."/>
        </authorList>
    </citation>
    <scope>NUCLEOTIDE SEQUENCE [LARGE SCALE GENOMIC DNA]</scope>
    <source>
        <strain evidence="1 2">DSM 11518</strain>
    </source>
</reference>
<keyword evidence="2" id="KW-1185">Reference proteome</keyword>
<comment type="caution">
    <text evidence="1">The sequence shown here is derived from an EMBL/GenBank/DDBJ whole genome shotgun (WGS) entry which is preliminary data.</text>
</comment>
<dbReference type="Gene3D" id="2.40.50.870">
    <property type="entry name" value="Protein of unknown function (DUF3299)"/>
    <property type="match status" value="1"/>
</dbReference>
<evidence type="ECO:0000313" key="2">
    <source>
        <dbReference type="Proteomes" id="UP000483379"/>
    </source>
</evidence>
<dbReference type="EMBL" id="JAAIJQ010000050">
    <property type="protein sequence ID" value="NEV63419.1"/>
    <property type="molecule type" value="Genomic_DNA"/>
</dbReference>